<protein>
    <submittedName>
        <fullName evidence="9">Ferrichrome ABC transporter, permease protein</fullName>
    </submittedName>
</protein>
<dbReference type="PANTHER" id="PTHR30472">
    <property type="entry name" value="FERRIC ENTEROBACTIN TRANSPORT SYSTEM PERMEASE PROTEIN"/>
    <property type="match status" value="1"/>
</dbReference>
<dbReference type="GO" id="GO:0005886">
    <property type="term" value="C:plasma membrane"/>
    <property type="evidence" value="ECO:0007669"/>
    <property type="project" value="UniProtKB-SubCell"/>
</dbReference>
<keyword evidence="6 8" id="KW-1133">Transmembrane helix</keyword>
<dbReference type="GO" id="GO:0033214">
    <property type="term" value="P:siderophore-iron import into cell"/>
    <property type="evidence" value="ECO:0007669"/>
    <property type="project" value="TreeGrafter"/>
</dbReference>
<comment type="similarity">
    <text evidence="2">Belongs to the binding-protein-dependent transport system permease family. FecCD subfamily.</text>
</comment>
<evidence type="ECO:0000256" key="6">
    <source>
        <dbReference type="ARBA" id="ARBA00022989"/>
    </source>
</evidence>
<accession>A0A1Z4KIR1</accession>
<feature type="transmembrane region" description="Helical" evidence="8">
    <location>
        <begin position="79"/>
        <end position="96"/>
    </location>
</feature>
<feature type="transmembrane region" description="Helical" evidence="8">
    <location>
        <begin position="214"/>
        <end position="233"/>
    </location>
</feature>
<evidence type="ECO:0000256" key="2">
    <source>
        <dbReference type="ARBA" id="ARBA00007935"/>
    </source>
</evidence>
<feature type="transmembrane region" description="Helical" evidence="8">
    <location>
        <begin position="108"/>
        <end position="129"/>
    </location>
</feature>
<dbReference type="Proteomes" id="UP000217507">
    <property type="component" value="Chromosome"/>
</dbReference>
<feature type="transmembrane region" description="Helical" evidence="8">
    <location>
        <begin position="321"/>
        <end position="339"/>
    </location>
</feature>
<evidence type="ECO:0000256" key="1">
    <source>
        <dbReference type="ARBA" id="ARBA00004651"/>
    </source>
</evidence>
<feature type="transmembrane region" description="Helical" evidence="8">
    <location>
        <begin position="253"/>
        <end position="279"/>
    </location>
</feature>
<dbReference type="GO" id="GO:0022857">
    <property type="term" value="F:transmembrane transporter activity"/>
    <property type="evidence" value="ECO:0007669"/>
    <property type="project" value="InterPro"/>
</dbReference>
<dbReference type="AlphaFoldDB" id="A0A1Z4KIR1"/>
<dbReference type="InterPro" id="IPR037294">
    <property type="entry name" value="ABC_BtuC-like"/>
</dbReference>
<dbReference type="EMBL" id="AP018216">
    <property type="protein sequence ID" value="BAY68868.1"/>
    <property type="molecule type" value="Genomic_DNA"/>
</dbReference>
<name>A0A1Z4KIR1_ANAVA</name>
<dbReference type="Gene3D" id="1.10.3470.10">
    <property type="entry name" value="ABC transporter involved in vitamin B12 uptake, BtuC"/>
    <property type="match status" value="1"/>
</dbReference>
<evidence type="ECO:0000313" key="10">
    <source>
        <dbReference type="Proteomes" id="UP000217507"/>
    </source>
</evidence>
<evidence type="ECO:0000256" key="4">
    <source>
        <dbReference type="ARBA" id="ARBA00022475"/>
    </source>
</evidence>
<dbReference type="Pfam" id="PF01032">
    <property type="entry name" value="FecCD"/>
    <property type="match status" value="1"/>
</dbReference>
<feature type="transmembrane region" description="Helical" evidence="8">
    <location>
        <begin position="135"/>
        <end position="152"/>
    </location>
</feature>
<feature type="transmembrane region" description="Helical" evidence="8">
    <location>
        <begin position="164"/>
        <end position="184"/>
    </location>
</feature>
<reference evidence="9 10" key="1">
    <citation type="submission" date="2017-06" db="EMBL/GenBank/DDBJ databases">
        <title>Genome sequencing of cyanobaciteial culture collection at National Institute for Environmental Studies (NIES).</title>
        <authorList>
            <person name="Hirose Y."/>
            <person name="Shimura Y."/>
            <person name="Fujisawa T."/>
            <person name="Nakamura Y."/>
            <person name="Kawachi M."/>
        </authorList>
    </citation>
    <scope>NUCLEOTIDE SEQUENCE [LARGE SCALE GENOMIC DNA]</scope>
    <source>
        <strain evidence="9 10">NIES-23</strain>
    </source>
</reference>
<dbReference type="InterPro" id="IPR000522">
    <property type="entry name" value="ABC_transptr_permease_BtuC"/>
</dbReference>
<evidence type="ECO:0000256" key="5">
    <source>
        <dbReference type="ARBA" id="ARBA00022692"/>
    </source>
</evidence>
<keyword evidence="4" id="KW-1003">Cell membrane</keyword>
<sequence>MKLKQRQQKMFKNVSAASRNEARVFLATLFLVVVLILAVGASLSFGAVPMTPEQLWLAIWRQGEQIYQTILWDLRLPRTIAAILVGAALGMSGSLLQGMLRNGLADPFLLGISAGAGLVAIAMFSLGVFLAWVPLAAWVGGVLTTVIVYFLARTGDGISVERLILGGVAVSAMFGAIQSVLLLLTEDGRIQAALNWLIGSLNGRGWAEVTTAGAYISVALVLGCLLARSVNLLNLGDELAVSLGVSLGRSRIFIGGVATLLAAGAVSIGGLIGFVGLIVPHGIRLLVGTDYRAVLPLSALGGALVMTIADLLSRLGAVELPVGSVTALLGSPLFIWLLYRRKSGI</sequence>
<dbReference type="SUPFAM" id="SSF81345">
    <property type="entry name" value="ABC transporter involved in vitamin B12 uptake, BtuC"/>
    <property type="match status" value="1"/>
</dbReference>
<dbReference type="PANTHER" id="PTHR30472:SF68">
    <property type="entry name" value="FERRICHROME TRANSPORT SYSTEM PERMEASE PROTEIN FHUB"/>
    <property type="match status" value="1"/>
</dbReference>
<evidence type="ECO:0000313" key="9">
    <source>
        <dbReference type="EMBL" id="BAY68868.1"/>
    </source>
</evidence>
<keyword evidence="7 8" id="KW-0472">Membrane</keyword>
<dbReference type="CDD" id="cd06550">
    <property type="entry name" value="TM_ABC_iron-siderophores_like"/>
    <property type="match status" value="1"/>
</dbReference>
<dbReference type="FunFam" id="1.10.3470.10:FF:000001">
    <property type="entry name" value="Vitamin B12 ABC transporter permease BtuC"/>
    <property type="match status" value="1"/>
</dbReference>
<comment type="subcellular location">
    <subcellularLocation>
        <location evidence="1">Cell membrane</location>
        <topology evidence="1">Multi-pass membrane protein</topology>
    </subcellularLocation>
</comment>
<keyword evidence="3" id="KW-0813">Transport</keyword>
<evidence type="ECO:0000256" key="8">
    <source>
        <dbReference type="SAM" id="Phobius"/>
    </source>
</evidence>
<gene>
    <name evidence="9" type="ORF">NIES23_16580</name>
</gene>
<keyword evidence="5 8" id="KW-0812">Transmembrane</keyword>
<evidence type="ECO:0000256" key="7">
    <source>
        <dbReference type="ARBA" id="ARBA00023136"/>
    </source>
</evidence>
<organism evidence="9 10">
    <name type="scientific">Trichormus variabilis NIES-23</name>
    <dbReference type="NCBI Taxonomy" id="1973479"/>
    <lineage>
        <taxon>Bacteria</taxon>
        <taxon>Bacillati</taxon>
        <taxon>Cyanobacteriota</taxon>
        <taxon>Cyanophyceae</taxon>
        <taxon>Nostocales</taxon>
        <taxon>Nostocaceae</taxon>
        <taxon>Trichormus</taxon>
    </lineage>
</organism>
<evidence type="ECO:0000256" key="3">
    <source>
        <dbReference type="ARBA" id="ARBA00022448"/>
    </source>
</evidence>
<proteinExistence type="inferred from homology"/>